<protein>
    <recommendedName>
        <fullName evidence="4">Chaperone of endosialidase</fullName>
    </recommendedName>
</protein>
<reference evidence="2 3" key="1">
    <citation type="submission" date="2016-10" db="EMBL/GenBank/DDBJ databases">
        <authorList>
            <person name="Varghese N."/>
            <person name="Submissions S."/>
        </authorList>
    </citation>
    <scope>NUCLEOTIDE SEQUENCE [LARGE SCALE GENOMIC DNA]</scope>
    <source>
        <strain evidence="2 3">DSM 25353</strain>
    </source>
</reference>
<gene>
    <name evidence="2" type="ORF">SAMN05444410_1362</name>
</gene>
<dbReference type="Proteomes" id="UP000198711">
    <property type="component" value="Unassembled WGS sequence"/>
</dbReference>
<dbReference type="AlphaFoldDB" id="A0A8X8II76"/>
<organism evidence="2 3">
    <name type="scientific">Hydrobacter penzbergensis</name>
    <dbReference type="NCBI Taxonomy" id="1235997"/>
    <lineage>
        <taxon>Bacteria</taxon>
        <taxon>Pseudomonadati</taxon>
        <taxon>Bacteroidota</taxon>
        <taxon>Chitinophagia</taxon>
        <taxon>Chitinophagales</taxon>
        <taxon>Chitinophagaceae</taxon>
        <taxon>Hydrobacter</taxon>
    </lineage>
</organism>
<accession>A0A8X8II76</accession>
<dbReference type="RefSeq" id="WP_139174027.1">
    <property type="nucleotide sequence ID" value="NZ_FNNO01000036.1"/>
</dbReference>
<evidence type="ECO:0008006" key="4">
    <source>
        <dbReference type="Google" id="ProtNLM"/>
    </source>
</evidence>
<evidence type="ECO:0000256" key="1">
    <source>
        <dbReference type="SAM" id="SignalP"/>
    </source>
</evidence>
<feature type="signal peptide" evidence="1">
    <location>
        <begin position="1"/>
        <end position="19"/>
    </location>
</feature>
<evidence type="ECO:0000313" key="3">
    <source>
        <dbReference type="Proteomes" id="UP000198711"/>
    </source>
</evidence>
<keyword evidence="3" id="KW-1185">Reference proteome</keyword>
<sequence>MKRLLAAIMGLLILSDSFSQNTFPASGNVGIGTSTPAAKLDVMYATGNFVRLLGGPANGNFINANVADYSDPSPLFSFSTSHAANSRSNDLFHIHSNETGNQAYAFRVTAGNTISSPSFNSLSILASNGNVGIGTNTPSYRLHVSGGDIAFDAEQTERFIRINNSYGGAIRFRGNATTSADRGLQFGTIDGNNIWYSQMVLDANTGYVGIGTTTPSERLSVNGNIKARKLIVIQSGWPDYVFTPEYPLKSLSYIERFVKKNNHLPDMPSAGEVEAKGLDIGSTQAMLLKKIEELTLYVIDLKKENETQNKKIEILMKQISHK</sequence>
<feature type="chain" id="PRO_5036466970" description="Chaperone of endosialidase" evidence="1">
    <location>
        <begin position="20"/>
        <end position="322"/>
    </location>
</feature>
<proteinExistence type="predicted"/>
<evidence type="ECO:0000313" key="2">
    <source>
        <dbReference type="EMBL" id="SDX71272.1"/>
    </source>
</evidence>
<dbReference type="EMBL" id="FNNO01000036">
    <property type="protein sequence ID" value="SDX71272.1"/>
    <property type="molecule type" value="Genomic_DNA"/>
</dbReference>
<keyword evidence="1" id="KW-0732">Signal</keyword>
<comment type="caution">
    <text evidence="2">The sequence shown here is derived from an EMBL/GenBank/DDBJ whole genome shotgun (WGS) entry which is preliminary data.</text>
</comment>
<name>A0A8X8II76_9BACT</name>